<dbReference type="SUPFAM" id="SSF52540">
    <property type="entry name" value="P-loop containing nucleoside triphosphate hydrolases"/>
    <property type="match status" value="1"/>
</dbReference>
<dbReference type="EMBL" id="NUSP01000024">
    <property type="protein sequence ID" value="PHD57692.1"/>
    <property type="molecule type" value="Genomic_DNA"/>
</dbReference>
<sequence length="208" mass="23969">MLCNAKKIAITGKARSGKTELSHYAWMIYGFKEFDFSAVLKDEFHRLFPHIPRDPKPRAYYQKFGQWLREIDPDIWVKMTMAKVHEYCFEDALNKVNHKPKVLVNGVRQPNEYQRLKDEGFTIIRVNASDDLRIGRAKAEGDVFTEADLLHETESHINTFEVDYEINNVGSIGEMYDQLDTIMKDIGVQTISSREIVAGAISDLKVIL</sequence>
<dbReference type="Gene3D" id="3.40.50.300">
    <property type="entry name" value="P-loop containing nucleotide triphosphate hydrolases"/>
    <property type="match status" value="1"/>
</dbReference>
<evidence type="ECO:0008006" key="3">
    <source>
        <dbReference type="Google" id="ProtNLM"/>
    </source>
</evidence>
<dbReference type="Proteomes" id="UP000223364">
    <property type="component" value="Unassembled WGS sequence"/>
</dbReference>
<protein>
    <recommendedName>
        <fullName evidence="3">Dephospho-CoA kinase</fullName>
    </recommendedName>
</protein>
<organism evidence="1 2">
    <name type="scientific">Bacillus wiedmannii</name>
    <dbReference type="NCBI Taxonomy" id="1890302"/>
    <lineage>
        <taxon>Bacteria</taxon>
        <taxon>Bacillati</taxon>
        <taxon>Bacillota</taxon>
        <taxon>Bacilli</taxon>
        <taxon>Bacillales</taxon>
        <taxon>Bacillaceae</taxon>
        <taxon>Bacillus</taxon>
        <taxon>Bacillus cereus group</taxon>
    </lineage>
</organism>
<reference evidence="1 2" key="1">
    <citation type="submission" date="2017-09" db="EMBL/GenBank/DDBJ databases">
        <title>Large-scale bioinformatics analysis of Bacillus genomes uncovers conserved roles of natural products in bacterial physiology.</title>
        <authorList>
            <consortium name="Agbiome Team Llc"/>
            <person name="Bleich R.M."/>
            <person name="Grubbs K.J."/>
            <person name="Santa Maria K.C."/>
            <person name="Allen S.E."/>
            <person name="Farag S."/>
            <person name="Shank E.A."/>
            <person name="Bowers A."/>
        </authorList>
    </citation>
    <scope>NUCLEOTIDE SEQUENCE [LARGE SCALE GENOMIC DNA]</scope>
    <source>
        <strain evidence="1 2">AFS044295</strain>
    </source>
</reference>
<evidence type="ECO:0000313" key="1">
    <source>
        <dbReference type="EMBL" id="PHD57692.1"/>
    </source>
</evidence>
<accession>A0A2C4PZV8</accession>
<comment type="caution">
    <text evidence="1">The sequence shown here is derived from an EMBL/GenBank/DDBJ whole genome shotgun (WGS) entry which is preliminary data.</text>
</comment>
<gene>
    <name evidence="1" type="ORF">COF57_22740</name>
</gene>
<dbReference type="InterPro" id="IPR027417">
    <property type="entry name" value="P-loop_NTPase"/>
</dbReference>
<evidence type="ECO:0000313" key="2">
    <source>
        <dbReference type="Proteomes" id="UP000223364"/>
    </source>
</evidence>
<proteinExistence type="predicted"/>
<dbReference type="RefSeq" id="WP_098815835.1">
    <property type="nucleotide sequence ID" value="NZ_NUSP01000024.1"/>
</dbReference>
<dbReference type="AlphaFoldDB" id="A0A2C4PZV8"/>
<name>A0A2C4PZV8_9BACI</name>